<evidence type="ECO:0000313" key="3">
    <source>
        <dbReference type="Proteomes" id="UP000828390"/>
    </source>
</evidence>
<reference evidence="2" key="1">
    <citation type="journal article" date="2019" name="bioRxiv">
        <title>The Genome of the Zebra Mussel, Dreissena polymorpha: A Resource for Invasive Species Research.</title>
        <authorList>
            <person name="McCartney M.A."/>
            <person name="Auch B."/>
            <person name="Kono T."/>
            <person name="Mallez S."/>
            <person name="Zhang Y."/>
            <person name="Obille A."/>
            <person name="Becker A."/>
            <person name="Abrahante J.E."/>
            <person name="Garbe J."/>
            <person name="Badalamenti J.P."/>
            <person name="Herman A."/>
            <person name="Mangelson H."/>
            <person name="Liachko I."/>
            <person name="Sullivan S."/>
            <person name="Sone E.D."/>
            <person name="Koren S."/>
            <person name="Silverstein K.A.T."/>
            <person name="Beckman K.B."/>
            <person name="Gohl D.M."/>
        </authorList>
    </citation>
    <scope>NUCLEOTIDE SEQUENCE</scope>
    <source>
        <strain evidence="2">Duluth1</strain>
        <tissue evidence="2">Whole animal</tissue>
    </source>
</reference>
<keyword evidence="3" id="KW-1185">Reference proteome</keyword>
<accession>A0A9D4E391</accession>
<name>A0A9D4E391_DREPO</name>
<comment type="caution">
    <text evidence="2">The sequence shown here is derived from an EMBL/GenBank/DDBJ whole genome shotgun (WGS) entry which is preliminary data.</text>
</comment>
<dbReference type="EMBL" id="JAIWYP010000009">
    <property type="protein sequence ID" value="KAH3773004.1"/>
    <property type="molecule type" value="Genomic_DNA"/>
</dbReference>
<evidence type="ECO:0000256" key="1">
    <source>
        <dbReference type="SAM" id="MobiDB-lite"/>
    </source>
</evidence>
<feature type="compositionally biased region" description="Low complexity" evidence="1">
    <location>
        <begin position="10"/>
        <end position="20"/>
    </location>
</feature>
<evidence type="ECO:0000313" key="2">
    <source>
        <dbReference type="EMBL" id="KAH3773004.1"/>
    </source>
</evidence>
<sequence>MFQEGVDYDGSASSGAEEGSFPNKVEEGTEKHAINDGIYPVKASFKNTIVQKCA</sequence>
<reference evidence="2" key="2">
    <citation type="submission" date="2020-11" db="EMBL/GenBank/DDBJ databases">
        <authorList>
            <person name="McCartney M.A."/>
            <person name="Auch B."/>
            <person name="Kono T."/>
            <person name="Mallez S."/>
            <person name="Becker A."/>
            <person name="Gohl D.M."/>
            <person name="Silverstein K.A.T."/>
            <person name="Koren S."/>
            <person name="Bechman K.B."/>
            <person name="Herman A."/>
            <person name="Abrahante J.E."/>
            <person name="Garbe J."/>
        </authorList>
    </citation>
    <scope>NUCLEOTIDE SEQUENCE</scope>
    <source>
        <strain evidence="2">Duluth1</strain>
        <tissue evidence="2">Whole animal</tissue>
    </source>
</reference>
<dbReference type="AlphaFoldDB" id="A0A9D4E391"/>
<dbReference type="Proteomes" id="UP000828390">
    <property type="component" value="Unassembled WGS sequence"/>
</dbReference>
<organism evidence="2 3">
    <name type="scientific">Dreissena polymorpha</name>
    <name type="common">Zebra mussel</name>
    <name type="synonym">Mytilus polymorpha</name>
    <dbReference type="NCBI Taxonomy" id="45954"/>
    <lineage>
        <taxon>Eukaryota</taxon>
        <taxon>Metazoa</taxon>
        <taxon>Spiralia</taxon>
        <taxon>Lophotrochozoa</taxon>
        <taxon>Mollusca</taxon>
        <taxon>Bivalvia</taxon>
        <taxon>Autobranchia</taxon>
        <taxon>Heteroconchia</taxon>
        <taxon>Euheterodonta</taxon>
        <taxon>Imparidentia</taxon>
        <taxon>Neoheterodontei</taxon>
        <taxon>Myida</taxon>
        <taxon>Dreissenoidea</taxon>
        <taxon>Dreissenidae</taxon>
        <taxon>Dreissena</taxon>
    </lineage>
</organism>
<proteinExistence type="predicted"/>
<gene>
    <name evidence="2" type="ORF">DPMN_174352</name>
</gene>
<protein>
    <submittedName>
        <fullName evidence="2">Uncharacterized protein</fullName>
    </submittedName>
</protein>
<feature type="region of interest" description="Disordered" evidence="1">
    <location>
        <begin position="1"/>
        <end position="29"/>
    </location>
</feature>